<protein>
    <recommendedName>
        <fullName evidence="3">ACT domain-containing protein</fullName>
    </recommendedName>
</protein>
<sequence length="71" mass="8392">MHIFRSAEKEKIEIIAGLLQQAGYRISRIREVENQFTVTARLEGRTGIEDEWERIQGIVQHFDIEVWAIHE</sequence>
<name>A0ABY7WUU7_9BACL</name>
<proteinExistence type="predicted"/>
<evidence type="ECO:0000313" key="2">
    <source>
        <dbReference type="Proteomes" id="UP001213680"/>
    </source>
</evidence>
<accession>A0ABY7WUU7</accession>
<dbReference type="RefSeq" id="WP_274356106.1">
    <property type="nucleotide sequence ID" value="NZ_CP118099.1"/>
</dbReference>
<organism evidence="1 2">
    <name type="scientific">Exiguobacterium marinum</name>
    <dbReference type="NCBI Taxonomy" id="273528"/>
    <lineage>
        <taxon>Bacteria</taxon>
        <taxon>Bacillati</taxon>
        <taxon>Bacillota</taxon>
        <taxon>Bacilli</taxon>
        <taxon>Bacillales</taxon>
        <taxon>Bacillales Family XII. Incertae Sedis</taxon>
        <taxon>Exiguobacterium</taxon>
    </lineage>
</organism>
<keyword evidence="2" id="KW-1185">Reference proteome</keyword>
<evidence type="ECO:0008006" key="3">
    <source>
        <dbReference type="Google" id="ProtNLM"/>
    </source>
</evidence>
<evidence type="ECO:0000313" key="1">
    <source>
        <dbReference type="EMBL" id="WDH74635.1"/>
    </source>
</evidence>
<dbReference type="Proteomes" id="UP001213680">
    <property type="component" value="Chromosome"/>
</dbReference>
<gene>
    <name evidence="1" type="ORF">PTI97_07235</name>
</gene>
<reference evidence="1 2" key="1">
    <citation type="submission" date="2023-02" db="EMBL/GenBank/DDBJ databases">
        <title>A bacterium isolated from plastisphere.</title>
        <authorList>
            <person name="Sun Y."/>
        </authorList>
    </citation>
    <scope>NUCLEOTIDE SEQUENCE [LARGE SCALE GENOMIC DNA]</scope>
    <source>
        <strain evidence="2">a-1</strain>
    </source>
</reference>
<dbReference type="EMBL" id="CP118099">
    <property type="protein sequence ID" value="WDH74635.1"/>
    <property type="molecule type" value="Genomic_DNA"/>
</dbReference>